<evidence type="ECO:0000313" key="3">
    <source>
        <dbReference type="Proteomes" id="UP001201163"/>
    </source>
</evidence>
<evidence type="ECO:0000313" key="2">
    <source>
        <dbReference type="EMBL" id="KAH8994588.1"/>
    </source>
</evidence>
<proteinExistence type="predicted"/>
<dbReference type="Pfam" id="PF12680">
    <property type="entry name" value="SnoaL_2"/>
    <property type="match status" value="1"/>
</dbReference>
<keyword evidence="3" id="KW-1185">Reference proteome</keyword>
<evidence type="ECO:0000259" key="1">
    <source>
        <dbReference type="Pfam" id="PF12680"/>
    </source>
</evidence>
<dbReference type="Proteomes" id="UP001201163">
    <property type="component" value="Unassembled WGS sequence"/>
</dbReference>
<dbReference type="AlphaFoldDB" id="A0AAD4LIR6"/>
<feature type="domain" description="SnoaL-like" evidence="1">
    <location>
        <begin position="26"/>
        <end position="134"/>
    </location>
</feature>
<dbReference type="InterPro" id="IPR037401">
    <property type="entry name" value="SnoaL-like"/>
</dbReference>
<gene>
    <name evidence="2" type="ORF">EDB92DRAFT_291419</name>
</gene>
<sequence length="150" mass="17388">MLPISVPHKHTFRLIMSTESPQVKAVRRYIDYLKVLNFTEIEKLLAVDFVQDTRPMSLRVPIKDKDEYKVFLYRLAEQLEGRSIEIDNVRIADASVLAKKVFAHFTIHGKPLGGEPFDMEAIYIFTFSQADTKIRILATFVDSKHYPWAT</sequence>
<dbReference type="EMBL" id="JAKELL010000014">
    <property type="protein sequence ID" value="KAH8994588.1"/>
    <property type="molecule type" value="Genomic_DNA"/>
</dbReference>
<dbReference type="InterPro" id="IPR032710">
    <property type="entry name" value="NTF2-like_dom_sf"/>
</dbReference>
<dbReference type="SUPFAM" id="SSF54427">
    <property type="entry name" value="NTF2-like"/>
    <property type="match status" value="1"/>
</dbReference>
<comment type="caution">
    <text evidence="2">The sequence shown here is derived from an EMBL/GenBank/DDBJ whole genome shotgun (WGS) entry which is preliminary data.</text>
</comment>
<accession>A0AAD4LIR6</accession>
<reference evidence="2" key="1">
    <citation type="submission" date="2022-01" db="EMBL/GenBank/DDBJ databases">
        <title>Comparative genomics reveals a dynamic genome evolution in the ectomycorrhizal milk-cap (Lactarius) mushrooms.</title>
        <authorList>
            <consortium name="DOE Joint Genome Institute"/>
            <person name="Lebreton A."/>
            <person name="Tang N."/>
            <person name="Kuo A."/>
            <person name="LaButti K."/>
            <person name="Drula E."/>
            <person name="Barry K."/>
            <person name="Clum A."/>
            <person name="Lipzen A."/>
            <person name="Mousain D."/>
            <person name="Ng V."/>
            <person name="Wang R."/>
            <person name="Wang X."/>
            <person name="Dai Y."/>
            <person name="Henrissat B."/>
            <person name="Grigoriev I.V."/>
            <person name="Guerin-Laguette A."/>
            <person name="Yu F."/>
            <person name="Martin F.M."/>
        </authorList>
    </citation>
    <scope>NUCLEOTIDE SEQUENCE</scope>
    <source>
        <strain evidence="2">QP</strain>
    </source>
</reference>
<protein>
    <recommendedName>
        <fullName evidence="1">SnoaL-like domain-containing protein</fullName>
    </recommendedName>
</protein>
<dbReference type="Gene3D" id="3.10.450.50">
    <property type="match status" value="1"/>
</dbReference>
<name>A0AAD4LIR6_9AGAM</name>
<organism evidence="2 3">
    <name type="scientific">Lactarius akahatsu</name>
    <dbReference type="NCBI Taxonomy" id="416441"/>
    <lineage>
        <taxon>Eukaryota</taxon>
        <taxon>Fungi</taxon>
        <taxon>Dikarya</taxon>
        <taxon>Basidiomycota</taxon>
        <taxon>Agaricomycotina</taxon>
        <taxon>Agaricomycetes</taxon>
        <taxon>Russulales</taxon>
        <taxon>Russulaceae</taxon>
        <taxon>Lactarius</taxon>
    </lineage>
</organism>